<dbReference type="PANTHER" id="PTHR32166:SF122">
    <property type="entry name" value="OS09G0499600 PROTEIN"/>
    <property type="match status" value="1"/>
</dbReference>
<organism evidence="4 5">
    <name type="scientific">Punica granatum</name>
    <name type="common">Pomegranate</name>
    <dbReference type="NCBI Taxonomy" id="22663"/>
    <lineage>
        <taxon>Eukaryota</taxon>
        <taxon>Viridiplantae</taxon>
        <taxon>Streptophyta</taxon>
        <taxon>Embryophyta</taxon>
        <taxon>Tracheophyta</taxon>
        <taxon>Spermatophyta</taxon>
        <taxon>Magnoliopsida</taxon>
        <taxon>eudicotyledons</taxon>
        <taxon>Gunneridae</taxon>
        <taxon>Pentapetalae</taxon>
        <taxon>rosids</taxon>
        <taxon>malvids</taxon>
        <taxon>Myrtales</taxon>
        <taxon>Lythraceae</taxon>
        <taxon>Punica</taxon>
    </lineage>
</organism>
<proteinExistence type="predicted"/>
<dbReference type="STRING" id="22663.A0A2I0HXQ6"/>
<feature type="region of interest" description="Disordered" evidence="1">
    <location>
        <begin position="32"/>
        <end position="63"/>
    </location>
</feature>
<comment type="caution">
    <text evidence="4">The sequence shown here is derived from an EMBL/GenBank/DDBJ whole genome shotgun (WGS) entry which is preliminary data.</text>
</comment>
<name>A0A2I0HXQ6_PUNGR</name>
<dbReference type="AlphaFoldDB" id="A0A2I0HXQ6"/>
<accession>A0A2I0HXQ6</accession>
<protein>
    <recommendedName>
        <fullName evidence="3">DUF659 domain-containing protein</fullName>
    </recommendedName>
</protein>
<dbReference type="SUPFAM" id="SSF53098">
    <property type="entry name" value="Ribonuclease H-like"/>
    <property type="match status" value="1"/>
</dbReference>
<evidence type="ECO:0000313" key="5">
    <source>
        <dbReference type="Proteomes" id="UP000233551"/>
    </source>
</evidence>
<gene>
    <name evidence="4" type="ORF">CRG98_043125</name>
</gene>
<keyword evidence="2" id="KW-0732">Signal</keyword>
<keyword evidence="5" id="KW-1185">Reference proteome</keyword>
<dbReference type="Pfam" id="PF04937">
    <property type="entry name" value="DUF659"/>
    <property type="match status" value="1"/>
</dbReference>
<evidence type="ECO:0000256" key="1">
    <source>
        <dbReference type="SAM" id="MobiDB-lite"/>
    </source>
</evidence>
<evidence type="ECO:0000313" key="4">
    <source>
        <dbReference type="EMBL" id="PKI36487.1"/>
    </source>
</evidence>
<sequence length="146" mass="16102">MVPSLTFASAVACSVRLRLCLCLVPELRPPSPTHRLATSPSSTARPTRLSTASSHQRDSPRQGGPALIILAKLNKRDTSDISKTAVKVFEMIDDIVKQVGEENIVQIVTENATNYKAASEMLIEKRKKLYWTPCAAHCIELMLKDL</sequence>
<dbReference type="EMBL" id="PGOL01004837">
    <property type="protein sequence ID" value="PKI36487.1"/>
    <property type="molecule type" value="Genomic_DNA"/>
</dbReference>
<dbReference type="Proteomes" id="UP000233551">
    <property type="component" value="Unassembled WGS sequence"/>
</dbReference>
<feature type="compositionally biased region" description="Polar residues" evidence="1">
    <location>
        <begin position="36"/>
        <end position="54"/>
    </location>
</feature>
<evidence type="ECO:0000259" key="3">
    <source>
        <dbReference type="Pfam" id="PF04937"/>
    </source>
</evidence>
<feature type="signal peptide" evidence="2">
    <location>
        <begin position="1"/>
        <end position="22"/>
    </location>
</feature>
<dbReference type="InterPro" id="IPR007021">
    <property type="entry name" value="DUF659"/>
</dbReference>
<feature type="chain" id="PRO_5014157006" description="DUF659 domain-containing protein" evidence="2">
    <location>
        <begin position="23"/>
        <end position="146"/>
    </location>
</feature>
<evidence type="ECO:0000256" key="2">
    <source>
        <dbReference type="SAM" id="SignalP"/>
    </source>
</evidence>
<dbReference type="InterPro" id="IPR012337">
    <property type="entry name" value="RNaseH-like_sf"/>
</dbReference>
<reference evidence="4 5" key="1">
    <citation type="submission" date="2017-11" db="EMBL/GenBank/DDBJ databases">
        <title>De-novo sequencing of pomegranate (Punica granatum L.) genome.</title>
        <authorList>
            <person name="Akparov Z."/>
            <person name="Amiraslanov A."/>
            <person name="Hajiyeva S."/>
            <person name="Abbasov M."/>
            <person name="Kaur K."/>
            <person name="Hamwieh A."/>
            <person name="Solovyev V."/>
            <person name="Salamov A."/>
            <person name="Braich B."/>
            <person name="Kosarev P."/>
            <person name="Mahmoud A."/>
            <person name="Hajiyev E."/>
            <person name="Babayeva S."/>
            <person name="Izzatullayeva V."/>
            <person name="Mammadov A."/>
            <person name="Mammadov A."/>
            <person name="Sharifova S."/>
            <person name="Ojaghi J."/>
            <person name="Eynullazada K."/>
            <person name="Bayramov B."/>
            <person name="Abdulazimova A."/>
            <person name="Shahmuradov I."/>
        </authorList>
    </citation>
    <scope>NUCLEOTIDE SEQUENCE [LARGE SCALE GENOMIC DNA]</scope>
    <source>
        <strain evidence="5">cv. AG2017</strain>
        <tissue evidence="4">Leaf</tissue>
    </source>
</reference>
<feature type="domain" description="DUF659" evidence="3">
    <location>
        <begin position="77"/>
        <end position="145"/>
    </location>
</feature>
<dbReference type="PANTHER" id="PTHR32166">
    <property type="entry name" value="OSJNBA0013A04.12 PROTEIN"/>
    <property type="match status" value="1"/>
</dbReference>